<gene>
    <name evidence="2" type="ORF">NEMVEDRAFT_v1g202967</name>
</gene>
<evidence type="ECO:0000313" key="2">
    <source>
        <dbReference type="EMBL" id="EDO44366.1"/>
    </source>
</evidence>
<dbReference type="HOGENOM" id="CLU_540030_0_0_1"/>
<keyword evidence="1" id="KW-0812">Transmembrane</keyword>
<feature type="transmembrane region" description="Helical" evidence="1">
    <location>
        <begin position="437"/>
        <end position="462"/>
    </location>
</feature>
<accession>A7RW02</accession>
<keyword evidence="1" id="KW-1133">Transmembrane helix</keyword>
<dbReference type="PANTHER" id="PTHR35905:SF1">
    <property type="entry name" value="PROTEIN, PUTATIVE-RELATED"/>
    <property type="match status" value="1"/>
</dbReference>
<evidence type="ECO:0000256" key="1">
    <source>
        <dbReference type="SAM" id="Phobius"/>
    </source>
</evidence>
<dbReference type="EMBL" id="DS469545">
    <property type="protein sequence ID" value="EDO44366.1"/>
    <property type="molecule type" value="Genomic_DNA"/>
</dbReference>
<evidence type="ECO:0000313" key="3">
    <source>
        <dbReference type="Proteomes" id="UP000001593"/>
    </source>
</evidence>
<keyword evidence="1" id="KW-0472">Membrane</keyword>
<protein>
    <submittedName>
        <fullName evidence="2">Uncharacterized protein</fullName>
    </submittedName>
</protein>
<name>A7RW02_NEMVE</name>
<dbReference type="InParanoid" id="A7RW02"/>
<keyword evidence="3" id="KW-1185">Reference proteome</keyword>
<dbReference type="PANTHER" id="PTHR35905">
    <property type="entry name" value="PROTEIN, PUTATIVE-RELATED"/>
    <property type="match status" value="1"/>
</dbReference>
<dbReference type="Proteomes" id="UP000001593">
    <property type="component" value="Unassembled WGS sequence"/>
</dbReference>
<dbReference type="AlphaFoldDB" id="A7RW02"/>
<reference evidence="2 3" key="1">
    <citation type="journal article" date="2007" name="Science">
        <title>Sea anemone genome reveals ancestral eumetazoan gene repertoire and genomic organization.</title>
        <authorList>
            <person name="Putnam N.H."/>
            <person name="Srivastava M."/>
            <person name="Hellsten U."/>
            <person name="Dirks B."/>
            <person name="Chapman J."/>
            <person name="Salamov A."/>
            <person name="Terry A."/>
            <person name="Shapiro H."/>
            <person name="Lindquist E."/>
            <person name="Kapitonov V.V."/>
            <person name="Jurka J."/>
            <person name="Genikhovich G."/>
            <person name="Grigoriev I.V."/>
            <person name="Lucas S.M."/>
            <person name="Steele R.E."/>
            <person name="Finnerty J.R."/>
            <person name="Technau U."/>
            <person name="Martindale M.Q."/>
            <person name="Rokhsar D.S."/>
        </authorList>
    </citation>
    <scope>NUCLEOTIDE SEQUENCE [LARGE SCALE GENOMIC DNA]</scope>
    <source>
        <strain evidence="3">CH2 X CH6</strain>
    </source>
</reference>
<organism evidence="2 3">
    <name type="scientific">Nematostella vectensis</name>
    <name type="common">Starlet sea anemone</name>
    <dbReference type="NCBI Taxonomy" id="45351"/>
    <lineage>
        <taxon>Eukaryota</taxon>
        <taxon>Metazoa</taxon>
        <taxon>Cnidaria</taxon>
        <taxon>Anthozoa</taxon>
        <taxon>Hexacorallia</taxon>
        <taxon>Actiniaria</taxon>
        <taxon>Edwardsiidae</taxon>
        <taxon>Nematostella</taxon>
    </lineage>
</organism>
<sequence>MASESGLKRKDSTRICACGLRSRRCLRGADEVRMPMCSNWGEILLSYWMLMVILAEISAAEIKIVRKVSESDVYHRDRFNIPKARCLKMQGKNKCGVYGGFERSANNSCKCFCPPRSGTIVPEKDSWRCKENGKLRSMLGCGFHFLSEKPMSYVKIVNRHELNVFHAPESSCRLDLGATKTLGCTGTWDRVHNGTQSVEVWSQGYDQVARLFSYAIRTRYETQYDDTGKTRYGTQYDDTGKTRYGTQYGTQYDDTGTTRYGTQYDDTGKTRYWTQYDDTYGNRRDTGRNTTMRVRRDTVRNTRHNTTIRVIRDGIRVKSKTLQGSLLKIGLTCTPFRAKPCIAFKVSGRRNCEMSQTPPVIQINTKLGQMSTGLVRRSAEPTNARPLVLSTVATMSAARSSVVVQKNPVASFSEHVAWMNTDPSSPEKSRQEYSEDVMISAILTATAAIIGLLILFFTVKLVTSQSPAQRERAENDVESSSHSDHVVTCVEMNECRTLNAGSGED</sequence>
<proteinExistence type="predicted"/>